<dbReference type="GO" id="GO:0030170">
    <property type="term" value="F:pyridoxal phosphate binding"/>
    <property type="evidence" value="ECO:0007669"/>
    <property type="project" value="InterPro"/>
</dbReference>
<dbReference type="CDD" id="cd07377">
    <property type="entry name" value="WHTH_GntR"/>
    <property type="match status" value="1"/>
</dbReference>
<feature type="domain" description="HTH gntR-type" evidence="6">
    <location>
        <begin position="44"/>
        <end position="112"/>
    </location>
</feature>
<dbReference type="AlphaFoldDB" id="A0A375FKX6"/>
<dbReference type="InterPro" id="IPR036390">
    <property type="entry name" value="WH_DNA-bd_sf"/>
</dbReference>
<comment type="caution">
    <text evidence="7">The sequence shown here is derived from an EMBL/GenBank/DDBJ whole genome shotgun (WGS) entry which is preliminary data.</text>
</comment>
<dbReference type="Gene3D" id="3.40.640.10">
    <property type="entry name" value="Type I PLP-dependent aspartate aminotransferase-like (Major domain)"/>
    <property type="match status" value="1"/>
</dbReference>
<dbReference type="SUPFAM" id="SSF46785">
    <property type="entry name" value="Winged helix' DNA-binding domain"/>
    <property type="match status" value="1"/>
</dbReference>
<evidence type="ECO:0000313" key="7">
    <source>
        <dbReference type="EMBL" id="SPC06306.1"/>
    </source>
</evidence>
<dbReference type="InterPro" id="IPR015424">
    <property type="entry name" value="PyrdxlP-dep_Trfase"/>
</dbReference>
<evidence type="ECO:0000256" key="1">
    <source>
        <dbReference type="ARBA" id="ARBA00005384"/>
    </source>
</evidence>
<keyword evidence="5" id="KW-0804">Transcription</keyword>
<proteinExistence type="inferred from homology"/>
<dbReference type="Proteomes" id="UP000256862">
    <property type="component" value="Unassembled WGS sequence"/>
</dbReference>
<dbReference type="InterPro" id="IPR015421">
    <property type="entry name" value="PyrdxlP-dep_Trfase_major"/>
</dbReference>
<evidence type="ECO:0000259" key="6">
    <source>
        <dbReference type="PROSITE" id="PS50949"/>
    </source>
</evidence>
<dbReference type="PANTHER" id="PTHR46577">
    <property type="entry name" value="HTH-TYPE TRANSCRIPTIONAL REGULATORY PROTEIN GABR"/>
    <property type="match status" value="1"/>
</dbReference>
<organism evidence="7 8">
    <name type="scientific">Cupriavidus oxalaticus</name>
    <dbReference type="NCBI Taxonomy" id="96344"/>
    <lineage>
        <taxon>Bacteria</taxon>
        <taxon>Pseudomonadati</taxon>
        <taxon>Pseudomonadota</taxon>
        <taxon>Betaproteobacteria</taxon>
        <taxon>Burkholderiales</taxon>
        <taxon>Burkholderiaceae</taxon>
        <taxon>Cupriavidus</taxon>
    </lineage>
</organism>
<keyword evidence="2" id="KW-0663">Pyridoxal phosphate</keyword>
<evidence type="ECO:0000256" key="3">
    <source>
        <dbReference type="ARBA" id="ARBA00023015"/>
    </source>
</evidence>
<dbReference type="SMART" id="SM00345">
    <property type="entry name" value="HTH_GNTR"/>
    <property type="match status" value="1"/>
</dbReference>
<keyword evidence="3" id="KW-0805">Transcription regulation</keyword>
<dbReference type="InterPro" id="IPR036388">
    <property type="entry name" value="WH-like_DNA-bd_sf"/>
</dbReference>
<accession>A0A375FKX6</accession>
<sequence>MSGMLVEDKTHTSRKVLGAESIQDSESAARITGQWDLRITASGGVRYLQIVDFIERAIGEGRLVAGDRVPPQRSLAQSLGVDLTTVTRAYNEARRRQLIEARGALGTFIAAPRAELARVVDMSMNVPPPPAGVDFPDLLRRGLNQVLLRSDPHLLMTYQLGGGSASDRAAGALWLAPIFGQVDTARLVVCPGAQAALAAVILSWTRPGEAIVTEPLAYPGIRAAAAQLGRRVVVAPCDADGMLPDALAAARAAGATLAYLNPTAQNPTTHTMPASRRAEIASAAHRCDIALLEDDPYWLLTPSAPPPLATFAPERTCYVATLSKALTPGLRTAYVLLPEGRSGDDLLASLRAFALMAAPMTAALATQWIRDGSAMQLLDGIRTEALARCALASRWLSGIGQLPPSAIHVWHRLPAQWSAQQLTRAALAEDLRVTPSDAFWDGPNAPNAIRISLGGVDNHAQLSLALRKLAALLERRPASGVEMVV</sequence>
<dbReference type="PANTHER" id="PTHR46577:SF1">
    <property type="entry name" value="HTH-TYPE TRANSCRIPTIONAL REGULATORY PROTEIN GABR"/>
    <property type="match status" value="1"/>
</dbReference>
<name>A0A375FKX6_9BURK</name>
<keyword evidence="4" id="KW-0238">DNA-binding</keyword>
<evidence type="ECO:0000256" key="4">
    <source>
        <dbReference type="ARBA" id="ARBA00023125"/>
    </source>
</evidence>
<dbReference type="PROSITE" id="PS50949">
    <property type="entry name" value="HTH_GNTR"/>
    <property type="match status" value="1"/>
</dbReference>
<dbReference type="Pfam" id="PF00155">
    <property type="entry name" value="Aminotran_1_2"/>
    <property type="match status" value="1"/>
</dbReference>
<dbReference type="Gene3D" id="1.10.10.10">
    <property type="entry name" value="Winged helix-like DNA-binding domain superfamily/Winged helix DNA-binding domain"/>
    <property type="match status" value="1"/>
</dbReference>
<comment type="similarity">
    <text evidence="1">In the C-terminal section; belongs to the class-I pyridoxal-phosphate-dependent aminotransferase family.</text>
</comment>
<dbReference type="EMBL" id="OGUS01000056">
    <property type="protein sequence ID" value="SPC06306.1"/>
    <property type="molecule type" value="Genomic_DNA"/>
</dbReference>
<evidence type="ECO:0000256" key="5">
    <source>
        <dbReference type="ARBA" id="ARBA00023163"/>
    </source>
</evidence>
<evidence type="ECO:0000256" key="2">
    <source>
        <dbReference type="ARBA" id="ARBA00022898"/>
    </source>
</evidence>
<reference evidence="8" key="1">
    <citation type="submission" date="2018-01" db="EMBL/GenBank/DDBJ databases">
        <authorList>
            <person name="Gaut B.S."/>
            <person name="Morton B.R."/>
            <person name="Clegg M.T."/>
            <person name="Duvall M.R."/>
        </authorList>
    </citation>
    <scope>NUCLEOTIDE SEQUENCE [LARGE SCALE GENOMIC DNA]</scope>
</reference>
<dbReference type="SUPFAM" id="SSF53383">
    <property type="entry name" value="PLP-dependent transferases"/>
    <property type="match status" value="1"/>
</dbReference>
<dbReference type="CDD" id="cd00609">
    <property type="entry name" value="AAT_like"/>
    <property type="match status" value="1"/>
</dbReference>
<dbReference type="GO" id="GO:0003700">
    <property type="term" value="F:DNA-binding transcription factor activity"/>
    <property type="evidence" value="ECO:0007669"/>
    <property type="project" value="InterPro"/>
</dbReference>
<dbReference type="Pfam" id="PF00392">
    <property type="entry name" value="GntR"/>
    <property type="match status" value="1"/>
</dbReference>
<gene>
    <name evidence="7" type="ORF">CO2235_U510047</name>
</gene>
<evidence type="ECO:0000313" key="8">
    <source>
        <dbReference type="Proteomes" id="UP000256862"/>
    </source>
</evidence>
<dbReference type="InterPro" id="IPR000524">
    <property type="entry name" value="Tscrpt_reg_HTH_GntR"/>
</dbReference>
<protein>
    <submittedName>
        <fullName evidence="7">Uncharacterized HTH-type transcriptional regulator RHOS4_30730</fullName>
    </submittedName>
</protein>
<dbReference type="InterPro" id="IPR051446">
    <property type="entry name" value="HTH_trans_reg/aminotransferase"/>
</dbReference>
<dbReference type="InterPro" id="IPR004839">
    <property type="entry name" value="Aminotransferase_I/II_large"/>
</dbReference>
<dbReference type="GO" id="GO:0003677">
    <property type="term" value="F:DNA binding"/>
    <property type="evidence" value="ECO:0007669"/>
    <property type="project" value="UniProtKB-KW"/>
</dbReference>